<sequence length="118" mass="13279">MEGISYCYMQACDKTLQKKEVFNQVLKKALKENAYPLSADTWNIETLNEVNVIATTISGINVLAVKADFFKANINGDLKQITALLTRQDRLFVDTGGKSTRQISCGGQRLKRRYCLKV</sequence>
<evidence type="ECO:0000313" key="1">
    <source>
        <dbReference type="EMBL" id="TCV06348.1"/>
    </source>
</evidence>
<organism evidence="1 2">
    <name type="scientific">Samsonia erythrinae</name>
    <dbReference type="NCBI Taxonomy" id="160434"/>
    <lineage>
        <taxon>Bacteria</taxon>
        <taxon>Pseudomonadati</taxon>
        <taxon>Pseudomonadota</taxon>
        <taxon>Gammaproteobacteria</taxon>
        <taxon>Enterobacterales</taxon>
        <taxon>Pectobacteriaceae</taxon>
        <taxon>Samsonia</taxon>
    </lineage>
</organism>
<keyword evidence="2" id="KW-1185">Reference proteome</keyword>
<dbReference type="Proteomes" id="UP000295433">
    <property type="component" value="Unassembled WGS sequence"/>
</dbReference>
<protein>
    <submittedName>
        <fullName evidence="1">Uncharacterized protein</fullName>
    </submittedName>
</protein>
<evidence type="ECO:0000313" key="2">
    <source>
        <dbReference type="Proteomes" id="UP000295433"/>
    </source>
</evidence>
<dbReference type="AlphaFoldDB" id="A0A4R3VPS9"/>
<reference evidence="1 2" key="1">
    <citation type="submission" date="2019-03" db="EMBL/GenBank/DDBJ databases">
        <title>Genomic Encyclopedia of Type Strains, Phase IV (KMG-IV): sequencing the most valuable type-strain genomes for metagenomic binning, comparative biology and taxonomic classification.</title>
        <authorList>
            <person name="Goeker M."/>
        </authorList>
    </citation>
    <scope>NUCLEOTIDE SEQUENCE [LARGE SCALE GENOMIC DNA]</scope>
    <source>
        <strain evidence="1 2">DSM 16730</strain>
    </source>
</reference>
<accession>A0A4R3VPS9</accession>
<proteinExistence type="predicted"/>
<comment type="caution">
    <text evidence="1">The sequence shown here is derived from an EMBL/GenBank/DDBJ whole genome shotgun (WGS) entry which is preliminary data.</text>
</comment>
<name>A0A4R3VPS9_9GAMM</name>
<dbReference type="EMBL" id="SMBY01000004">
    <property type="protein sequence ID" value="TCV06348.1"/>
    <property type="molecule type" value="Genomic_DNA"/>
</dbReference>
<dbReference type="RefSeq" id="WP_132455614.1">
    <property type="nucleotide sequence ID" value="NZ_JBHLYS010000011.1"/>
</dbReference>
<gene>
    <name evidence="1" type="ORF">EDC54_104257</name>
</gene>